<dbReference type="EMBL" id="KN834818">
    <property type="protein sequence ID" value="KIK54258.1"/>
    <property type="molecule type" value="Genomic_DNA"/>
</dbReference>
<name>A0A0D0CH14_9AGAR</name>
<keyword evidence="1" id="KW-1133">Transmembrane helix</keyword>
<keyword evidence="1" id="KW-0472">Membrane</keyword>
<feature type="transmembrane region" description="Helical" evidence="1">
    <location>
        <begin position="39"/>
        <end position="56"/>
    </location>
</feature>
<evidence type="ECO:0000313" key="3">
    <source>
        <dbReference type="Proteomes" id="UP000053593"/>
    </source>
</evidence>
<dbReference type="AlphaFoldDB" id="A0A0D0CH14"/>
<organism evidence="2 3">
    <name type="scientific">Collybiopsis luxurians FD-317 M1</name>
    <dbReference type="NCBI Taxonomy" id="944289"/>
    <lineage>
        <taxon>Eukaryota</taxon>
        <taxon>Fungi</taxon>
        <taxon>Dikarya</taxon>
        <taxon>Basidiomycota</taxon>
        <taxon>Agaricomycotina</taxon>
        <taxon>Agaricomycetes</taxon>
        <taxon>Agaricomycetidae</taxon>
        <taxon>Agaricales</taxon>
        <taxon>Marasmiineae</taxon>
        <taxon>Omphalotaceae</taxon>
        <taxon>Collybiopsis</taxon>
        <taxon>Collybiopsis luxurians</taxon>
    </lineage>
</organism>
<gene>
    <name evidence="2" type="ORF">GYMLUDRAFT_916730</name>
</gene>
<dbReference type="Proteomes" id="UP000053593">
    <property type="component" value="Unassembled WGS sequence"/>
</dbReference>
<proteinExistence type="predicted"/>
<keyword evidence="1" id="KW-0812">Transmembrane</keyword>
<evidence type="ECO:0000256" key="1">
    <source>
        <dbReference type="SAM" id="Phobius"/>
    </source>
</evidence>
<protein>
    <submittedName>
        <fullName evidence="2">Uncharacterized protein</fullName>
    </submittedName>
</protein>
<accession>A0A0D0CH14</accession>
<evidence type="ECO:0000313" key="2">
    <source>
        <dbReference type="EMBL" id="KIK54258.1"/>
    </source>
</evidence>
<dbReference type="HOGENOM" id="CLU_2590017_0_0_1"/>
<keyword evidence="3" id="KW-1185">Reference proteome</keyword>
<reference evidence="2 3" key="1">
    <citation type="submission" date="2014-04" db="EMBL/GenBank/DDBJ databases">
        <title>Evolutionary Origins and Diversification of the Mycorrhizal Mutualists.</title>
        <authorList>
            <consortium name="DOE Joint Genome Institute"/>
            <consortium name="Mycorrhizal Genomics Consortium"/>
            <person name="Kohler A."/>
            <person name="Kuo A."/>
            <person name="Nagy L.G."/>
            <person name="Floudas D."/>
            <person name="Copeland A."/>
            <person name="Barry K.W."/>
            <person name="Cichocki N."/>
            <person name="Veneault-Fourrey C."/>
            <person name="LaButti K."/>
            <person name="Lindquist E.A."/>
            <person name="Lipzen A."/>
            <person name="Lundell T."/>
            <person name="Morin E."/>
            <person name="Murat C."/>
            <person name="Riley R."/>
            <person name="Ohm R."/>
            <person name="Sun H."/>
            <person name="Tunlid A."/>
            <person name="Henrissat B."/>
            <person name="Grigoriev I.V."/>
            <person name="Hibbett D.S."/>
            <person name="Martin F."/>
        </authorList>
    </citation>
    <scope>NUCLEOTIDE SEQUENCE [LARGE SCALE GENOMIC DNA]</scope>
    <source>
        <strain evidence="2 3">FD-317 M1</strain>
    </source>
</reference>
<sequence>MKNIASVTALDSVQFVKCSRREQVIVQPSRLSVFWGDHFILYFFLFRIITILKYFTRPVVLELPIRLLDYDCSRIFVSVH</sequence>